<dbReference type="GO" id="GO:0005829">
    <property type="term" value="C:cytosol"/>
    <property type="evidence" value="ECO:0007669"/>
    <property type="project" value="TreeGrafter"/>
</dbReference>
<dbReference type="GO" id="GO:0003700">
    <property type="term" value="F:DNA-binding transcription factor activity"/>
    <property type="evidence" value="ECO:0007669"/>
    <property type="project" value="InterPro"/>
</dbReference>
<accession>A0AA92BZB8</accession>
<dbReference type="Proteomes" id="UP000244335">
    <property type="component" value="Unassembled WGS sequence"/>
</dbReference>
<dbReference type="SUPFAM" id="SSF46785">
    <property type="entry name" value="Winged helix' DNA-binding domain"/>
    <property type="match status" value="1"/>
</dbReference>
<evidence type="ECO:0000256" key="3">
    <source>
        <dbReference type="ARBA" id="ARBA00023125"/>
    </source>
</evidence>
<dbReference type="AlphaFoldDB" id="A0AA92BZB8"/>
<keyword evidence="3" id="KW-0238">DNA-binding</keyword>
<reference evidence="6 7" key="1">
    <citation type="submission" date="2018-04" db="EMBL/GenBank/DDBJ databases">
        <authorList>
            <person name="Hagen T."/>
        </authorList>
    </citation>
    <scope>NUCLEOTIDE SEQUENCE [LARGE SCALE GENOMIC DNA]</scope>
    <source>
        <strain evidence="6 7">TPD7009</strain>
    </source>
</reference>
<name>A0AA92BZB8_RHIRH</name>
<gene>
    <name evidence="6" type="ORF">DC430_24030</name>
</gene>
<evidence type="ECO:0000313" key="6">
    <source>
        <dbReference type="EMBL" id="PVE49749.1"/>
    </source>
</evidence>
<dbReference type="InterPro" id="IPR050950">
    <property type="entry name" value="HTH-type_LysR_regulators"/>
</dbReference>
<dbReference type="Gene3D" id="1.10.10.10">
    <property type="entry name" value="Winged helix-like DNA-binding domain superfamily/Winged helix DNA-binding domain"/>
    <property type="match status" value="1"/>
</dbReference>
<dbReference type="SUPFAM" id="SSF53850">
    <property type="entry name" value="Periplasmic binding protein-like II"/>
    <property type="match status" value="1"/>
</dbReference>
<evidence type="ECO:0000259" key="5">
    <source>
        <dbReference type="PROSITE" id="PS50931"/>
    </source>
</evidence>
<dbReference type="EMBL" id="QDFR01000019">
    <property type="protein sequence ID" value="PVE49749.1"/>
    <property type="molecule type" value="Genomic_DNA"/>
</dbReference>
<dbReference type="InterPro" id="IPR005119">
    <property type="entry name" value="LysR_subst-bd"/>
</dbReference>
<evidence type="ECO:0000256" key="2">
    <source>
        <dbReference type="ARBA" id="ARBA00023015"/>
    </source>
</evidence>
<evidence type="ECO:0000256" key="1">
    <source>
        <dbReference type="ARBA" id="ARBA00009437"/>
    </source>
</evidence>
<evidence type="ECO:0000256" key="4">
    <source>
        <dbReference type="ARBA" id="ARBA00023163"/>
    </source>
</evidence>
<keyword evidence="4" id="KW-0804">Transcription</keyword>
<keyword evidence="2" id="KW-0805">Transcription regulation</keyword>
<dbReference type="RefSeq" id="WP_116492366.1">
    <property type="nucleotide sequence ID" value="NZ_QDFR01000019.1"/>
</dbReference>
<dbReference type="GO" id="GO:0003677">
    <property type="term" value="F:DNA binding"/>
    <property type="evidence" value="ECO:0007669"/>
    <property type="project" value="UniProtKB-KW"/>
</dbReference>
<feature type="domain" description="HTH lysR-type" evidence="5">
    <location>
        <begin position="3"/>
        <end position="60"/>
    </location>
</feature>
<dbReference type="InterPro" id="IPR036390">
    <property type="entry name" value="WH_DNA-bd_sf"/>
</dbReference>
<dbReference type="InterPro" id="IPR000847">
    <property type="entry name" value="LysR_HTH_N"/>
</dbReference>
<dbReference type="Pfam" id="PF03466">
    <property type="entry name" value="LysR_substrate"/>
    <property type="match status" value="1"/>
</dbReference>
<sequence>MRFDLTDLRLFLAVADAGSITHGAQEIGLSLAAASDRLREMELAGGVSLLERGRRGIRLTEAGETLSHHARQIIGHVSLMRADLGQFAKGLRATIRMDVNTAAMVDSLPLRLTPWLADHPQVDIDLRERQSHEIARSVTAGFADIGILSDAAAHEALVFQPFATSQLAIVSAKSHRLANEKQMRFESLTDDYFIALKDGALQAHIESQAEKIGARLRYRIRLRTFESICHAASAGLGIAIVPSTIAHRCKRSYPLSVTPLADAWARRNLVVGIARDAEHTPLVRDLFEHLSA</sequence>
<organism evidence="6 7">
    <name type="scientific">Rhizobium rhizogenes</name>
    <name type="common">Agrobacterium rhizogenes</name>
    <dbReference type="NCBI Taxonomy" id="359"/>
    <lineage>
        <taxon>Bacteria</taxon>
        <taxon>Pseudomonadati</taxon>
        <taxon>Pseudomonadota</taxon>
        <taxon>Alphaproteobacteria</taxon>
        <taxon>Hyphomicrobiales</taxon>
        <taxon>Rhizobiaceae</taxon>
        <taxon>Rhizobium/Agrobacterium group</taxon>
        <taxon>Rhizobium</taxon>
    </lineage>
</organism>
<dbReference type="PANTHER" id="PTHR30419">
    <property type="entry name" value="HTH-TYPE TRANSCRIPTIONAL REGULATOR YBHD"/>
    <property type="match status" value="1"/>
</dbReference>
<dbReference type="InterPro" id="IPR036388">
    <property type="entry name" value="WH-like_DNA-bd_sf"/>
</dbReference>
<comment type="caution">
    <text evidence="6">The sequence shown here is derived from an EMBL/GenBank/DDBJ whole genome shotgun (WGS) entry which is preliminary data.</text>
</comment>
<comment type="similarity">
    <text evidence="1">Belongs to the LysR transcriptional regulatory family.</text>
</comment>
<dbReference type="PANTHER" id="PTHR30419:SF2">
    <property type="entry name" value="LYSR FAMILY TRANSCRIPTIONAL REGULATOR"/>
    <property type="match status" value="1"/>
</dbReference>
<proteinExistence type="inferred from homology"/>
<dbReference type="Gene3D" id="3.40.190.290">
    <property type="match status" value="1"/>
</dbReference>
<dbReference type="Pfam" id="PF00126">
    <property type="entry name" value="HTH_1"/>
    <property type="match status" value="1"/>
</dbReference>
<evidence type="ECO:0000313" key="7">
    <source>
        <dbReference type="Proteomes" id="UP000244335"/>
    </source>
</evidence>
<dbReference type="PROSITE" id="PS50931">
    <property type="entry name" value="HTH_LYSR"/>
    <property type="match status" value="1"/>
</dbReference>
<protein>
    <submittedName>
        <fullName evidence="6">LysR family transcriptional regulator</fullName>
    </submittedName>
</protein>